<sequence length="284" mass="33947">MKDLLELLKNINKRIYLLSLAFVVVINLGVLKGFDTQKERLLTSGMKVLYSSWSLLLIIIVLVSILKLLRVSDRKSRERIKEHLYSPFDYETEGDFVNVSVHRYYKDEIKKGILEIIEVKLNNISNEDIELIRGFVYFYKDKTRIKTINIELYNLRGGFSERILQSDNNDKSHLLDWDSFELFVSELTTKQNQIQNTYFRSKLYIKTHYYILNYEQFVDYKFLGIRLNYNLAWIKRVLNTQVVPRITFFYKRKIYYVGKSPPLIKELISLIQRFIAFTIIYILL</sequence>
<dbReference type="AlphaFoldDB" id="A0A268EQD8"/>
<organism evidence="2 3">
    <name type="scientific">Paenibacillus campinasensis</name>
    <dbReference type="NCBI Taxonomy" id="66347"/>
    <lineage>
        <taxon>Bacteria</taxon>
        <taxon>Bacillati</taxon>
        <taxon>Bacillota</taxon>
        <taxon>Bacilli</taxon>
        <taxon>Bacillales</taxon>
        <taxon>Paenibacillaceae</taxon>
        <taxon>Paenibacillus</taxon>
    </lineage>
</organism>
<name>A0A268EQD8_9BACL</name>
<keyword evidence="1" id="KW-1133">Transmembrane helix</keyword>
<evidence type="ECO:0000313" key="3">
    <source>
        <dbReference type="Proteomes" id="UP000215596"/>
    </source>
</evidence>
<dbReference type="RefSeq" id="WP_144029271.1">
    <property type="nucleotide sequence ID" value="NZ_NPBY01000046.1"/>
</dbReference>
<gene>
    <name evidence="2" type="ORF">CHH67_15865</name>
</gene>
<evidence type="ECO:0000313" key="2">
    <source>
        <dbReference type="EMBL" id="PAD75342.1"/>
    </source>
</evidence>
<feature type="transmembrane region" description="Helical" evidence="1">
    <location>
        <begin position="15"/>
        <end position="34"/>
    </location>
</feature>
<protein>
    <submittedName>
        <fullName evidence="2">Uncharacterized protein</fullName>
    </submittedName>
</protein>
<proteinExistence type="predicted"/>
<dbReference type="OrthoDB" id="1743680at2"/>
<reference evidence="2 3" key="1">
    <citation type="submission" date="2017-07" db="EMBL/GenBank/DDBJ databases">
        <title>Isolation and whole genome analysis of endospore-forming bacteria from heroin.</title>
        <authorList>
            <person name="Kalinowski J."/>
            <person name="Ahrens B."/>
            <person name="Al-Dilaimi A."/>
            <person name="Winkler A."/>
            <person name="Wibberg D."/>
            <person name="Schleenbecker U."/>
            <person name="Ruckert C."/>
            <person name="Wolfel R."/>
            <person name="Grass G."/>
        </authorList>
    </citation>
    <scope>NUCLEOTIDE SEQUENCE [LARGE SCALE GENOMIC DNA]</scope>
    <source>
        <strain evidence="2 3">7537-G1</strain>
    </source>
</reference>
<dbReference type="Proteomes" id="UP000215596">
    <property type="component" value="Unassembled WGS sequence"/>
</dbReference>
<feature type="transmembrane region" description="Helical" evidence="1">
    <location>
        <begin position="49"/>
        <end position="69"/>
    </location>
</feature>
<keyword evidence="1" id="KW-0812">Transmembrane</keyword>
<dbReference type="EMBL" id="NPBY01000046">
    <property type="protein sequence ID" value="PAD75342.1"/>
    <property type="molecule type" value="Genomic_DNA"/>
</dbReference>
<evidence type="ECO:0000256" key="1">
    <source>
        <dbReference type="SAM" id="Phobius"/>
    </source>
</evidence>
<accession>A0A268EQD8</accession>
<keyword evidence="1" id="KW-0472">Membrane</keyword>
<comment type="caution">
    <text evidence="2">The sequence shown here is derived from an EMBL/GenBank/DDBJ whole genome shotgun (WGS) entry which is preliminary data.</text>
</comment>
<feature type="non-terminal residue" evidence="2">
    <location>
        <position position="284"/>
    </location>
</feature>